<dbReference type="Proteomes" id="UP000433104">
    <property type="component" value="Unassembled WGS sequence"/>
</dbReference>
<dbReference type="RefSeq" id="WP_160684473.1">
    <property type="nucleotide sequence ID" value="NZ_WTYW01000004.1"/>
</dbReference>
<evidence type="ECO:0000256" key="1">
    <source>
        <dbReference type="ARBA" id="ARBA00023235"/>
    </source>
</evidence>
<evidence type="ECO:0000256" key="4">
    <source>
        <dbReference type="ARBA" id="ARBA00038858"/>
    </source>
</evidence>
<dbReference type="InterPro" id="IPR003331">
    <property type="entry name" value="UDP_GlcNAc_Epimerase_2_dom"/>
</dbReference>
<keyword evidence="8" id="KW-1185">Reference proteome</keyword>
<dbReference type="EC" id="5.1.3.14" evidence="4"/>
<evidence type="ECO:0000256" key="3">
    <source>
        <dbReference type="ARBA" id="ARBA00038209"/>
    </source>
</evidence>
<evidence type="ECO:0000313" key="8">
    <source>
        <dbReference type="Proteomes" id="UP000433104"/>
    </source>
</evidence>
<dbReference type="PANTHER" id="PTHR43174">
    <property type="entry name" value="UDP-N-ACETYLGLUCOSAMINE 2-EPIMERASE"/>
    <property type="match status" value="1"/>
</dbReference>
<dbReference type="InterPro" id="IPR029767">
    <property type="entry name" value="WecB-like"/>
</dbReference>
<comment type="catalytic activity">
    <reaction evidence="2">
        <text>UDP-N-acetyl-alpha-D-glucosamine = UDP-N-acetyl-alpha-D-mannosamine</text>
        <dbReference type="Rhea" id="RHEA:17213"/>
        <dbReference type="ChEBI" id="CHEBI:57705"/>
        <dbReference type="ChEBI" id="CHEBI:68623"/>
        <dbReference type="EC" id="5.1.3.14"/>
    </reaction>
</comment>
<dbReference type="GO" id="GO:0008761">
    <property type="term" value="F:UDP-N-acetylglucosamine 2-epimerase activity"/>
    <property type="evidence" value="ECO:0007669"/>
    <property type="project" value="UniProtKB-EC"/>
</dbReference>
<dbReference type="OrthoDB" id="9803238at2"/>
<dbReference type="EMBL" id="WTYW01000004">
    <property type="protein sequence ID" value="MXO86796.1"/>
    <property type="molecule type" value="Genomic_DNA"/>
</dbReference>
<evidence type="ECO:0000259" key="6">
    <source>
        <dbReference type="Pfam" id="PF02350"/>
    </source>
</evidence>
<name>A0A844ZI44_9SPHN</name>
<accession>A0A844ZI44</accession>
<comment type="similarity">
    <text evidence="3 5">Belongs to the UDP-N-acetylglucosamine 2-epimerase family.</text>
</comment>
<feature type="domain" description="UDP-N-acetylglucosamine 2-epimerase" evidence="6">
    <location>
        <begin position="26"/>
        <end position="371"/>
    </location>
</feature>
<comment type="caution">
    <text evidence="7">The sequence shown here is derived from an EMBL/GenBank/DDBJ whole genome shotgun (WGS) entry which is preliminary data.</text>
</comment>
<dbReference type="NCBIfam" id="TIGR00236">
    <property type="entry name" value="wecB"/>
    <property type="match status" value="1"/>
</dbReference>
<dbReference type="AlphaFoldDB" id="A0A844ZI44"/>
<evidence type="ECO:0000313" key="7">
    <source>
        <dbReference type="EMBL" id="MXO86796.1"/>
    </source>
</evidence>
<dbReference type="SUPFAM" id="SSF53756">
    <property type="entry name" value="UDP-Glycosyltransferase/glycogen phosphorylase"/>
    <property type="match status" value="1"/>
</dbReference>
<gene>
    <name evidence="7" type="ORF">GRI38_12245</name>
</gene>
<dbReference type="Gene3D" id="3.40.50.2000">
    <property type="entry name" value="Glycogen Phosphorylase B"/>
    <property type="match status" value="2"/>
</dbReference>
<keyword evidence="1 5" id="KW-0413">Isomerase</keyword>
<dbReference type="PANTHER" id="PTHR43174:SF2">
    <property type="entry name" value="UDP-N-ACETYLGLUCOSAMINE 2-EPIMERASE"/>
    <property type="match status" value="1"/>
</dbReference>
<evidence type="ECO:0000256" key="5">
    <source>
        <dbReference type="RuleBase" id="RU003513"/>
    </source>
</evidence>
<protein>
    <recommendedName>
        <fullName evidence="4">UDP-N-acetylglucosamine 2-epimerase (non-hydrolyzing)</fullName>
        <ecNumber evidence="4">5.1.3.14</ecNumber>
    </recommendedName>
</protein>
<sequence length="374" mass="40847">MGRVRKILTIFGTRPEAIKLFPILHALEGDARFTSCICVTGQHRGLLDQVLEFAKIRPHHDCDVMTDDQSLDELTATLLTCVGHVLDEEKPDLVVVQGDTTTAMVSALAAHYRKIAIVHVEAGLRSGSLAHPWPEEANRSIITRLATIHCCPTRRAADALRSENVPHQTIHLTGNTVIDALYWTQDRLAGRGGSSDAFREALQRFAGRRHIGVTCHRRESFAEGIVRVVEAVGQLAHRPDVGILFPVHPNPNVRGIVRERLSPCENVALLEPLDYPDFCRLLDACDLMLSDSGGVQEEAPALGTPVLVLRETTERPEAIEAGGAILVGTDTQRIVAETNRLLDDRSAYAAMARAVSPFGDGRAAQRIVELLATA</sequence>
<proteinExistence type="inferred from homology"/>
<evidence type="ECO:0000256" key="2">
    <source>
        <dbReference type="ARBA" id="ARBA00036080"/>
    </source>
</evidence>
<dbReference type="Pfam" id="PF02350">
    <property type="entry name" value="Epimerase_2"/>
    <property type="match status" value="1"/>
</dbReference>
<dbReference type="CDD" id="cd03786">
    <property type="entry name" value="GTB_UDP-GlcNAc_2-Epimerase"/>
    <property type="match status" value="1"/>
</dbReference>
<organism evidence="7 8">
    <name type="scientific">Parapontixanthobacter aurantiacus</name>
    <dbReference type="NCBI Taxonomy" id="1463599"/>
    <lineage>
        <taxon>Bacteria</taxon>
        <taxon>Pseudomonadati</taxon>
        <taxon>Pseudomonadota</taxon>
        <taxon>Alphaproteobacteria</taxon>
        <taxon>Sphingomonadales</taxon>
        <taxon>Erythrobacteraceae</taxon>
        <taxon>Parapontixanthobacter</taxon>
    </lineage>
</organism>
<reference evidence="7 8" key="1">
    <citation type="submission" date="2019-12" db="EMBL/GenBank/DDBJ databases">
        <title>Genomic-based taxomic classification of the family Erythrobacteraceae.</title>
        <authorList>
            <person name="Xu L."/>
        </authorList>
    </citation>
    <scope>NUCLEOTIDE SEQUENCE [LARGE SCALE GENOMIC DNA]</scope>
    <source>
        <strain evidence="7 8">MCCC 1A09962</strain>
    </source>
</reference>